<keyword evidence="10 25" id="KW-0808">Transferase</keyword>
<keyword evidence="13 24" id="KW-1133">Transmembrane helix</keyword>
<comment type="pathway">
    <text evidence="3">Phospholipid metabolism; CDP-diacylglycerol biosynthesis; CDP-diacylglycerol from sn-glycerol 3-phosphate: step 3/3.</text>
</comment>
<evidence type="ECO:0000256" key="20">
    <source>
        <dbReference type="ARBA" id="ARBA00032253"/>
    </source>
</evidence>
<keyword evidence="14" id="KW-0443">Lipid metabolism</keyword>
<evidence type="ECO:0000256" key="2">
    <source>
        <dbReference type="ARBA" id="ARBA00004651"/>
    </source>
</evidence>
<reference evidence="25 26" key="2">
    <citation type="submission" date="2018-09" db="EMBL/GenBank/DDBJ databases">
        <title>Genome of Sphaerochaeta halotolerans strain 4-11.</title>
        <authorList>
            <person name="Nazina T.N."/>
            <person name="Sokolova D.S."/>
        </authorList>
    </citation>
    <scope>NUCLEOTIDE SEQUENCE [LARGE SCALE GENOMIC DNA]</scope>
    <source>
        <strain evidence="25 26">4-11</strain>
    </source>
</reference>
<evidence type="ECO:0000313" key="25">
    <source>
        <dbReference type="EMBL" id="RFU94152.1"/>
    </source>
</evidence>
<keyword evidence="12 25" id="KW-0548">Nucleotidyltransferase</keyword>
<proteinExistence type="inferred from homology"/>
<keyword evidence="17" id="KW-1208">Phospholipid metabolism</keyword>
<evidence type="ECO:0000256" key="24">
    <source>
        <dbReference type="SAM" id="Phobius"/>
    </source>
</evidence>
<accession>A0A372MEF0</accession>
<evidence type="ECO:0000256" key="18">
    <source>
        <dbReference type="ARBA" id="ARBA00029893"/>
    </source>
</evidence>
<feature type="transmembrane region" description="Helical" evidence="24">
    <location>
        <begin position="122"/>
        <end position="140"/>
    </location>
</feature>
<organism evidence="25 26">
    <name type="scientific">Sphaerochaeta halotolerans</name>
    <dbReference type="NCBI Taxonomy" id="2293840"/>
    <lineage>
        <taxon>Bacteria</taxon>
        <taxon>Pseudomonadati</taxon>
        <taxon>Spirochaetota</taxon>
        <taxon>Spirochaetia</taxon>
        <taxon>Spirochaetales</taxon>
        <taxon>Sphaerochaetaceae</taxon>
        <taxon>Sphaerochaeta</taxon>
    </lineage>
</organism>
<evidence type="ECO:0000256" key="9">
    <source>
        <dbReference type="ARBA" id="ARBA00022516"/>
    </source>
</evidence>
<reference evidence="26" key="1">
    <citation type="submission" date="2018-08" db="EMBL/GenBank/DDBJ databases">
        <authorList>
            <person name="Grouzdev D.S."/>
            <person name="Krutkina M.S."/>
        </authorList>
    </citation>
    <scope>NUCLEOTIDE SEQUENCE [LARGE SCALE GENOMIC DNA]</scope>
    <source>
        <strain evidence="26">4-11</strain>
    </source>
</reference>
<name>A0A372MEF0_9SPIR</name>
<evidence type="ECO:0000256" key="7">
    <source>
        <dbReference type="ARBA" id="ARBA00019373"/>
    </source>
</evidence>
<keyword evidence="16" id="KW-0594">Phospholipid biosynthesis</keyword>
<dbReference type="EC" id="2.7.7.41" evidence="6"/>
<dbReference type="EMBL" id="QUWK01000012">
    <property type="protein sequence ID" value="RFU94152.1"/>
    <property type="molecule type" value="Genomic_DNA"/>
</dbReference>
<dbReference type="Pfam" id="PF01148">
    <property type="entry name" value="CTP_transf_1"/>
    <property type="match status" value="1"/>
</dbReference>
<comment type="caution">
    <text evidence="25">The sequence shown here is derived from an EMBL/GenBank/DDBJ whole genome shotgun (WGS) entry which is preliminary data.</text>
</comment>
<keyword evidence="26" id="KW-1185">Reference proteome</keyword>
<dbReference type="Proteomes" id="UP000264002">
    <property type="component" value="Unassembled WGS sequence"/>
</dbReference>
<evidence type="ECO:0000256" key="19">
    <source>
        <dbReference type="ARBA" id="ARBA00031825"/>
    </source>
</evidence>
<dbReference type="AlphaFoldDB" id="A0A372MEF0"/>
<evidence type="ECO:0000256" key="17">
    <source>
        <dbReference type="ARBA" id="ARBA00023264"/>
    </source>
</evidence>
<evidence type="ECO:0000256" key="4">
    <source>
        <dbReference type="ARBA" id="ARBA00005189"/>
    </source>
</evidence>
<evidence type="ECO:0000256" key="5">
    <source>
        <dbReference type="ARBA" id="ARBA00010185"/>
    </source>
</evidence>
<evidence type="ECO:0000256" key="6">
    <source>
        <dbReference type="ARBA" id="ARBA00012487"/>
    </source>
</evidence>
<evidence type="ECO:0000256" key="23">
    <source>
        <dbReference type="ARBA" id="ARBA00033406"/>
    </source>
</evidence>
<comment type="subcellular location">
    <subcellularLocation>
        <location evidence="2">Cell membrane</location>
        <topology evidence="2">Multi-pass membrane protein</topology>
    </subcellularLocation>
</comment>
<evidence type="ECO:0000256" key="11">
    <source>
        <dbReference type="ARBA" id="ARBA00022692"/>
    </source>
</evidence>
<dbReference type="PANTHER" id="PTHR46382:SF1">
    <property type="entry name" value="PHOSPHATIDATE CYTIDYLYLTRANSFERASE"/>
    <property type="match status" value="1"/>
</dbReference>
<keyword evidence="11 24" id="KW-0812">Transmembrane</keyword>
<protein>
    <recommendedName>
        <fullName evidence="7">Phosphatidate cytidylyltransferase</fullName>
        <ecNumber evidence="6">2.7.7.41</ecNumber>
    </recommendedName>
    <alternativeName>
        <fullName evidence="20">CDP-DAG synthase</fullName>
    </alternativeName>
    <alternativeName>
        <fullName evidence="22">CDP-DG synthase</fullName>
    </alternativeName>
    <alternativeName>
        <fullName evidence="18">CDP-diacylglycerol synthase</fullName>
    </alternativeName>
    <alternativeName>
        <fullName evidence="21">CDP-diglyceride pyrophosphorylase</fullName>
    </alternativeName>
    <alternativeName>
        <fullName evidence="23">CDP-diglyceride synthase</fullName>
    </alternativeName>
    <alternativeName>
        <fullName evidence="19">CTP:phosphatidate cytidylyltransferase</fullName>
    </alternativeName>
</protein>
<comment type="similarity">
    <text evidence="5">Belongs to the CDS family.</text>
</comment>
<evidence type="ECO:0000256" key="1">
    <source>
        <dbReference type="ARBA" id="ARBA00001698"/>
    </source>
</evidence>
<feature type="transmembrane region" description="Helical" evidence="24">
    <location>
        <begin position="7"/>
        <end position="24"/>
    </location>
</feature>
<feature type="transmembrane region" description="Helical" evidence="24">
    <location>
        <begin position="146"/>
        <end position="165"/>
    </location>
</feature>
<keyword evidence="8" id="KW-1003">Cell membrane</keyword>
<keyword evidence="15 24" id="KW-0472">Membrane</keyword>
<evidence type="ECO:0000256" key="16">
    <source>
        <dbReference type="ARBA" id="ARBA00023209"/>
    </source>
</evidence>
<dbReference type="GO" id="GO:0016024">
    <property type="term" value="P:CDP-diacylglycerol biosynthetic process"/>
    <property type="evidence" value="ECO:0007669"/>
    <property type="project" value="TreeGrafter"/>
</dbReference>
<evidence type="ECO:0000256" key="14">
    <source>
        <dbReference type="ARBA" id="ARBA00023098"/>
    </source>
</evidence>
<gene>
    <name evidence="25" type="ORF">DYP60_11145</name>
</gene>
<comment type="pathway">
    <text evidence="4">Lipid metabolism.</text>
</comment>
<feature type="transmembrane region" description="Helical" evidence="24">
    <location>
        <begin position="82"/>
        <end position="101"/>
    </location>
</feature>
<evidence type="ECO:0000256" key="3">
    <source>
        <dbReference type="ARBA" id="ARBA00005119"/>
    </source>
</evidence>
<sequence>MTSMGKRLLTTIITLPTLFIIVFLLPQYSYLALSLLAVLTATYGAKELKGLYEKAEGTTLHLSPWAIGLLPLAQWFEIAFVPNLPLVDLTVVLLALFFFSAELRNGNKDEFSKSLSRIGGESLLILYPGILITFILRITTLPHPSVSLILFFLLVFGNDIFAFIFGMSLGRKNKGIMKVSPNKSLAGFIGGTFSAMVLAVLYCLFVPGIKEDIPILMAVVLGLATSLAANIGDLIESAFKRSAKVKDSGSLIPGRGGLLDSIDSMLASAPIYWLFLTLFYIA</sequence>
<evidence type="ECO:0000256" key="21">
    <source>
        <dbReference type="ARBA" id="ARBA00032396"/>
    </source>
</evidence>
<evidence type="ECO:0000256" key="8">
    <source>
        <dbReference type="ARBA" id="ARBA00022475"/>
    </source>
</evidence>
<evidence type="ECO:0000313" key="26">
    <source>
        <dbReference type="Proteomes" id="UP000264002"/>
    </source>
</evidence>
<dbReference type="GO" id="GO:0004605">
    <property type="term" value="F:phosphatidate cytidylyltransferase activity"/>
    <property type="evidence" value="ECO:0007669"/>
    <property type="project" value="UniProtKB-EC"/>
</dbReference>
<feature type="transmembrane region" description="Helical" evidence="24">
    <location>
        <begin position="215"/>
        <end position="235"/>
    </location>
</feature>
<comment type="catalytic activity">
    <reaction evidence="1">
        <text>a 1,2-diacyl-sn-glycero-3-phosphate + CTP + H(+) = a CDP-1,2-diacyl-sn-glycerol + diphosphate</text>
        <dbReference type="Rhea" id="RHEA:16229"/>
        <dbReference type="ChEBI" id="CHEBI:15378"/>
        <dbReference type="ChEBI" id="CHEBI:33019"/>
        <dbReference type="ChEBI" id="CHEBI:37563"/>
        <dbReference type="ChEBI" id="CHEBI:58332"/>
        <dbReference type="ChEBI" id="CHEBI:58608"/>
        <dbReference type="EC" id="2.7.7.41"/>
    </reaction>
</comment>
<keyword evidence="9" id="KW-0444">Lipid biosynthesis</keyword>
<evidence type="ECO:0000256" key="15">
    <source>
        <dbReference type="ARBA" id="ARBA00023136"/>
    </source>
</evidence>
<evidence type="ECO:0000256" key="13">
    <source>
        <dbReference type="ARBA" id="ARBA00022989"/>
    </source>
</evidence>
<feature type="transmembrane region" description="Helical" evidence="24">
    <location>
        <begin position="185"/>
        <end position="209"/>
    </location>
</feature>
<dbReference type="GO" id="GO:0005886">
    <property type="term" value="C:plasma membrane"/>
    <property type="evidence" value="ECO:0007669"/>
    <property type="project" value="UniProtKB-SubCell"/>
</dbReference>
<evidence type="ECO:0000256" key="22">
    <source>
        <dbReference type="ARBA" id="ARBA00032743"/>
    </source>
</evidence>
<dbReference type="PANTHER" id="PTHR46382">
    <property type="entry name" value="PHOSPHATIDATE CYTIDYLYLTRANSFERASE"/>
    <property type="match status" value="1"/>
</dbReference>
<evidence type="ECO:0000256" key="10">
    <source>
        <dbReference type="ARBA" id="ARBA00022679"/>
    </source>
</evidence>
<evidence type="ECO:0000256" key="12">
    <source>
        <dbReference type="ARBA" id="ARBA00022695"/>
    </source>
</evidence>